<feature type="compositionally biased region" description="Polar residues" evidence="1">
    <location>
        <begin position="431"/>
        <end position="440"/>
    </location>
</feature>
<dbReference type="Proteomes" id="UP000836841">
    <property type="component" value="Chromosome 2"/>
</dbReference>
<dbReference type="InterPro" id="IPR032675">
    <property type="entry name" value="LRR_dom_sf"/>
</dbReference>
<dbReference type="PANTHER" id="PTHR34145">
    <property type="entry name" value="OS02G0105600 PROTEIN"/>
    <property type="match status" value="1"/>
</dbReference>
<feature type="compositionally biased region" description="Basic residues" evidence="1">
    <location>
        <begin position="441"/>
        <end position="452"/>
    </location>
</feature>
<dbReference type="Gene3D" id="1.20.1280.50">
    <property type="match status" value="1"/>
</dbReference>
<keyword evidence="4" id="KW-1185">Reference proteome</keyword>
<sequence length="464" mass="52118">MANDGATTVDHHLGEIKRSGDSISFLPDEILQHILSLIPTKSVITTSVLSKRWRHVWFNTPSLSFDSNTVSADTINQTLAQYTARKMETFQLCSSVTDNLPHIDRWVEFATSRNVENLTLDLDFRSYNIPDFFYTVSSVKQLSLELHSSPMIPKSSVSWTSLKKLSLRSCKLSDESAARILSGCPIIESLTLHLCDQLRVLDLSKSQRLRTLKIDGILGPIQIVAPHIHYLSLTNFRLSCTLVDVSSLTEAKLNINVGFCPFEELKATLQEMLEKVHNVDKLTFGKKLSSVYMLNAQQMYWLSLVVKVQRGATFPGIKVKDLTLETRISPHVVPGINRLLQGSPELKKLTVHVTESGTVPLPKKISDIVYRKHVNYFMEQILKKHEDIGEDDCKGLEELLCQMVPVLSHKHNVSIVLSSIKPDPFEPGAGTASSRTTRVNLRQKKPPGKVPKRLWTTVRGRTSS</sequence>
<dbReference type="Gene3D" id="3.80.10.10">
    <property type="entry name" value="Ribonuclease Inhibitor"/>
    <property type="match status" value="1"/>
</dbReference>
<feature type="non-terminal residue" evidence="3">
    <location>
        <position position="1"/>
    </location>
</feature>
<feature type="region of interest" description="Disordered" evidence="1">
    <location>
        <begin position="426"/>
        <end position="464"/>
    </location>
</feature>
<reference evidence="3 4" key="1">
    <citation type="submission" date="2022-03" db="EMBL/GenBank/DDBJ databases">
        <authorList>
            <person name="Nunn A."/>
            <person name="Chopra R."/>
            <person name="Nunn A."/>
            <person name="Contreras Garrido A."/>
        </authorList>
    </citation>
    <scope>NUCLEOTIDE SEQUENCE [LARGE SCALE GENOMIC DNA]</scope>
</reference>
<feature type="domain" description="F-box" evidence="2">
    <location>
        <begin position="20"/>
        <end position="68"/>
    </location>
</feature>
<protein>
    <recommendedName>
        <fullName evidence="2">F-box domain-containing protein</fullName>
    </recommendedName>
</protein>
<dbReference type="InterPro" id="IPR053772">
    <property type="entry name" value="At1g61320/At1g61330-like"/>
</dbReference>
<organism evidence="3 4">
    <name type="scientific">Thlaspi arvense</name>
    <name type="common">Field penny-cress</name>
    <dbReference type="NCBI Taxonomy" id="13288"/>
    <lineage>
        <taxon>Eukaryota</taxon>
        <taxon>Viridiplantae</taxon>
        <taxon>Streptophyta</taxon>
        <taxon>Embryophyta</taxon>
        <taxon>Tracheophyta</taxon>
        <taxon>Spermatophyta</taxon>
        <taxon>Magnoliopsida</taxon>
        <taxon>eudicotyledons</taxon>
        <taxon>Gunneridae</taxon>
        <taxon>Pentapetalae</taxon>
        <taxon>rosids</taxon>
        <taxon>malvids</taxon>
        <taxon>Brassicales</taxon>
        <taxon>Brassicaceae</taxon>
        <taxon>Thlaspideae</taxon>
        <taxon>Thlaspi</taxon>
    </lineage>
</organism>
<accession>A0AAU9RPQ0</accession>
<dbReference type="Pfam" id="PF23622">
    <property type="entry name" value="LRR_At1g61320_AtMIF1"/>
    <property type="match status" value="1"/>
</dbReference>
<dbReference type="SMART" id="SM00256">
    <property type="entry name" value="FBOX"/>
    <property type="match status" value="1"/>
</dbReference>
<gene>
    <name evidence="3" type="ORF">TAV2_LOCUS6457</name>
</gene>
<dbReference type="CDD" id="cd22160">
    <property type="entry name" value="F-box_AtFBL13-like"/>
    <property type="match status" value="1"/>
</dbReference>
<dbReference type="InterPro" id="IPR055357">
    <property type="entry name" value="LRR_At1g61320_AtMIF1"/>
</dbReference>
<dbReference type="SUPFAM" id="SSF52047">
    <property type="entry name" value="RNI-like"/>
    <property type="match status" value="1"/>
</dbReference>
<dbReference type="PROSITE" id="PS50181">
    <property type="entry name" value="FBOX"/>
    <property type="match status" value="1"/>
</dbReference>
<evidence type="ECO:0000313" key="3">
    <source>
        <dbReference type="EMBL" id="CAH2047600.1"/>
    </source>
</evidence>
<proteinExistence type="predicted"/>
<dbReference type="EMBL" id="OU466858">
    <property type="protein sequence ID" value="CAH2047600.1"/>
    <property type="molecule type" value="Genomic_DNA"/>
</dbReference>
<dbReference type="SUPFAM" id="SSF81383">
    <property type="entry name" value="F-box domain"/>
    <property type="match status" value="1"/>
</dbReference>
<name>A0AAU9RPQ0_THLAR</name>
<evidence type="ECO:0000256" key="1">
    <source>
        <dbReference type="SAM" id="MobiDB-lite"/>
    </source>
</evidence>
<dbReference type="Pfam" id="PF00646">
    <property type="entry name" value="F-box"/>
    <property type="match status" value="1"/>
</dbReference>
<dbReference type="AlphaFoldDB" id="A0AAU9RPQ0"/>
<dbReference type="InterPro" id="IPR053781">
    <property type="entry name" value="F-box_AtFBL13-like"/>
</dbReference>
<dbReference type="InterPro" id="IPR001810">
    <property type="entry name" value="F-box_dom"/>
</dbReference>
<evidence type="ECO:0000313" key="4">
    <source>
        <dbReference type="Proteomes" id="UP000836841"/>
    </source>
</evidence>
<evidence type="ECO:0000259" key="2">
    <source>
        <dbReference type="PROSITE" id="PS50181"/>
    </source>
</evidence>
<dbReference type="PANTHER" id="PTHR34145:SF28">
    <property type="entry name" value="F-BOX DOMAIN-CONTAINING PROTEIN"/>
    <property type="match status" value="1"/>
</dbReference>
<dbReference type="InterPro" id="IPR036047">
    <property type="entry name" value="F-box-like_dom_sf"/>
</dbReference>